<keyword evidence="1" id="KW-0285">Flavoprotein</keyword>
<sequence length="184" mass="20303">MSSRSFLFLLAGARPDGNTELLARHAAADLPGGAVQRWIRLGDAPLDTYEDLRHLDPPRERVPAGAERLLLDATLEATDIVIASPLYWYSVSASAKLYLDHWSGWLRVGEPGSFRARMRAKILWGVSVYSGDDPADADPLFGTLRKSADYFPMRFGGLLLGQGNRPGDILQDTPTLTRAKQFFS</sequence>
<evidence type="ECO:0000259" key="3">
    <source>
        <dbReference type="Pfam" id="PF03358"/>
    </source>
</evidence>
<evidence type="ECO:0000256" key="1">
    <source>
        <dbReference type="ARBA" id="ARBA00022630"/>
    </source>
</evidence>
<proteinExistence type="predicted"/>
<dbReference type="PANTHER" id="PTHR43278">
    <property type="entry name" value="NAD(P)H-DEPENDENT FMN-CONTAINING OXIDOREDUCTASE YWQN-RELATED"/>
    <property type="match status" value="1"/>
</dbReference>
<dbReference type="EMBL" id="BOMH01000071">
    <property type="protein sequence ID" value="GID70065.1"/>
    <property type="molecule type" value="Genomic_DNA"/>
</dbReference>
<dbReference type="InterPro" id="IPR051796">
    <property type="entry name" value="ISF_SsuE-like"/>
</dbReference>
<keyword evidence="2" id="KW-0288">FMN</keyword>
<dbReference type="SUPFAM" id="SSF52218">
    <property type="entry name" value="Flavoproteins"/>
    <property type="match status" value="1"/>
</dbReference>
<dbReference type="AlphaFoldDB" id="A0A919IPZ4"/>
<dbReference type="Gene3D" id="3.40.50.360">
    <property type="match status" value="1"/>
</dbReference>
<accession>A0A919IPZ4</accession>
<dbReference type="GO" id="GO:0016491">
    <property type="term" value="F:oxidoreductase activity"/>
    <property type="evidence" value="ECO:0007669"/>
    <property type="project" value="InterPro"/>
</dbReference>
<keyword evidence="5" id="KW-1185">Reference proteome</keyword>
<dbReference type="InterPro" id="IPR029039">
    <property type="entry name" value="Flavoprotein-like_sf"/>
</dbReference>
<organism evidence="4 5">
    <name type="scientific">Actinoplanes cyaneus</name>
    <dbReference type="NCBI Taxonomy" id="52696"/>
    <lineage>
        <taxon>Bacteria</taxon>
        <taxon>Bacillati</taxon>
        <taxon>Actinomycetota</taxon>
        <taxon>Actinomycetes</taxon>
        <taxon>Micromonosporales</taxon>
        <taxon>Micromonosporaceae</taxon>
        <taxon>Actinoplanes</taxon>
    </lineage>
</organism>
<protein>
    <submittedName>
        <fullName evidence="4">Flavodoxin</fullName>
    </submittedName>
</protein>
<comment type="caution">
    <text evidence="4">The sequence shown here is derived from an EMBL/GenBank/DDBJ whole genome shotgun (WGS) entry which is preliminary data.</text>
</comment>
<gene>
    <name evidence="4" type="ORF">Acy02nite_79460</name>
</gene>
<dbReference type="PANTHER" id="PTHR43278:SF4">
    <property type="entry name" value="NAD(P)H-DEPENDENT FMN-CONTAINING OXIDOREDUCTASE YWQN-RELATED"/>
    <property type="match status" value="1"/>
</dbReference>
<name>A0A919IPZ4_9ACTN</name>
<dbReference type="RefSeq" id="WP_203753372.1">
    <property type="nucleotide sequence ID" value="NZ_BAAAUC010000032.1"/>
</dbReference>
<reference evidence="4" key="1">
    <citation type="submission" date="2021-01" db="EMBL/GenBank/DDBJ databases">
        <title>Whole genome shotgun sequence of Actinoplanes cyaneus NBRC 14990.</title>
        <authorList>
            <person name="Komaki H."/>
            <person name="Tamura T."/>
        </authorList>
    </citation>
    <scope>NUCLEOTIDE SEQUENCE</scope>
    <source>
        <strain evidence="4">NBRC 14990</strain>
    </source>
</reference>
<evidence type="ECO:0000313" key="5">
    <source>
        <dbReference type="Proteomes" id="UP000619479"/>
    </source>
</evidence>
<dbReference type="InterPro" id="IPR005025">
    <property type="entry name" value="FMN_Rdtase-like_dom"/>
</dbReference>
<dbReference type="Proteomes" id="UP000619479">
    <property type="component" value="Unassembled WGS sequence"/>
</dbReference>
<dbReference type="Pfam" id="PF03358">
    <property type="entry name" value="FMN_red"/>
    <property type="match status" value="1"/>
</dbReference>
<feature type="domain" description="NADPH-dependent FMN reductase-like" evidence="3">
    <location>
        <begin position="7"/>
        <end position="131"/>
    </location>
</feature>
<evidence type="ECO:0000256" key="2">
    <source>
        <dbReference type="ARBA" id="ARBA00022643"/>
    </source>
</evidence>
<evidence type="ECO:0000313" key="4">
    <source>
        <dbReference type="EMBL" id="GID70065.1"/>
    </source>
</evidence>